<dbReference type="EMBL" id="JAOTJD010000013">
    <property type="protein sequence ID" value="MFD3263987.1"/>
    <property type="molecule type" value="Genomic_DNA"/>
</dbReference>
<reference evidence="1 2" key="1">
    <citation type="submission" date="2022-09" db="EMBL/GenBank/DDBJ databases">
        <title>New species of Phenylobacterium.</title>
        <authorList>
            <person name="Mieszkin S."/>
        </authorList>
    </citation>
    <scope>NUCLEOTIDE SEQUENCE [LARGE SCALE GENOMIC DNA]</scope>
    <source>
        <strain evidence="1 2">HK31-G</strain>
    </source>
</reference>
<dbReference type="RefSeq" id="WP_377369312.1">
    <property type="nucleotide sequence ID" value="NZ_JAOTJD010000013.1"/>
</dbReference>
<sequence>MSHHTNFLVTSLEAALTLICAWLDRSGGTRRITALADMRISAKDDQANRFTISDLTPKLFVLEANAYGRIENEIGVLGDRYSTGRIGLAFSGKGVIEALSIVAHAQRLLTNLLAVSGRPQPKPAHVASWFGKLVQSYFRDHRQRDSVSLTFYLFGWDGSTPFWVKVRWGGSEGFSQGGDAFTDDTFLVSGEEATFVADEVELIQRAVRRHKNGLGMPADVVSAFEVELESQRSENAIRKQVEESVIERILHDANETVGGVLQKLEITTAGDTSLTRLAAEYGVPPFWQDDDDGELMIPDYVQLMGRTKRST</sequence>
<accession>A0ABW6CLP2</accession>
<keyword evidence="2" id="KW-1185">Reference proteome</keyword>
<evidence type="ECO:0000313" key="1">
    <source>
        <dbReference type="EMBL" id="MFD3263987.1"/>
    </source>
</evidence>
<comment type="caution">
    <text evidence="1">The sequence shown here is derived from an EMBL/GenBank/DDBJ whole genome shotgun (WGS) entry which is preliminary data.</text>
</comment>
<dbReference type="Proteomes" id="UP001598130">
    <property type="component" value="Unassembled WGS sequence"/>
</dbReference>
<proteinExistence type="predicted"/>
<organism evidence="1 2">
    <name type="scientific">Phenylobacterium ferrooxidans</name>
    <dbReference type="NCBI Taxonomy" id="2982689"/>
    <lineage>
        <taxon>Bacteria</taxon>
        <taxon>Pseudomonadati</taxon>
        <taxon>Pseudomonadota</taxon>
        <taxon>Alphaproteobacteria</taxon>
        <taxon>Caulobacterales</taxon>
        <taxon>Caulobacteraceae</taxon>
        <taxon>Phenylobacterium</taxon>
    </lineage>
</organism>
<name>A0ABW6CLP2_9CAUL</name>
<protein>
    <submittedName>
        <fullName evidence="1">Uncharacterized protein</fullName>
    </submittedName>
</protein>
<evidence type="ECO:0000313" key="2">
    <source>
        <dbReference type="Proteomes" id="UP001598130"/>
    </source>
</evidence>
<gene>
    <name evidence="1" type="ORF">OCL97_08445</name>
</gene>